<evidence type="ECO:0000313" key="10">
    <source>
        <dbReference type="Proteomes" id="UP001597403"/>
    </source>
</evidence>
<comment type="caution">
    <text evidence="9">The sequence shown here is derived from an EMBL/GenBank/DDBJ whole genome shotgun (WGS) entry which is preliminary data.</text>
</comment>
<feature type="transmembrane region" description="Helical" evidence="7">
    <location>
        <begin position="83"/>
        <end position="108"/>
    </location>
</feature>
<evidence type="ECO:0000256" key="4">
    <source>
        <dbReference type="ARBA" id="ARBA00022692"/>
    </source>
</evidence>
<dbReference type="Gene3D" id="1.10.3720.10">
    <property type="entry name" value="MetI-like"/>
    <property type="match status" value="1"/>
</dbReference>
<evidence type="ECO:0000256" key="5">
    <source>
        <dbReference type="ARBA" id="ARBA00022989"/>
    </source>
</evidence>
<comment type="similarity">
    <text evidence="7">Belongs to the binding-protein-dependent transport system permease family.</text>
</comment>
<dbReference type="RefSeq" id="WP_204823648.1">
    <property type="nucleotide sequence ID" value="NZ_JBHUGF010000010.1"/>
</dbReference>
<sequence length="312" mass="35298">MDITYKKEKVVQIKRRKYNADGIRLLLMTIPFLLFVIAFSYVPLFGWVYAFFDYKPGIPLSQTAFVGLEHFREMLHDRDMGRVMINTLALSVLSILFAPLPLVLAIMVSEVRNGFFKRLIQTTTTLPNYISWIIVFSLAFSMFSSEGAINTAIDRLGLSDTPLNVLGNPDHVWLVQTLLLIWKTIGWNAIIYLAAIVGIDGEQYDAARIDGAGRLRSIWYITIPNIMPTFIVLLLLAVSNLLSAGFEQYLVFNNIMVADKIEVLDLYVYRLGLVTNDYPYSTAVGMFKSVISIALLFMINSLSKRVRGESII</sequence>
<feature type="transmembrane region" description="Helical" evidence="7">
    <location>
        <begin position="218"/>
        <end position="242"/>
    </location>
</feature>
<name>A0ABW4UQW2_9BACL</name>
<dbReference type="CDD" id="cd06261">
    <property type="entry name" value="TM_PBP2"/>
    <property type="match status" value="1"/>
</dbReference>
<evidence type="ECO:0000256" key="1">
    <source>
        <dbReference type="ARBA" id="ARBA00004651"/>
    </source>
</evidence>
<dbReference type="InterPro" id="IPR000515">
    <property type="entry name" value="MetI-like"/>
</dbReference>
<keyword evidence="6 7" id="KW-0472">Membrane</keyword>
<dbReference type="PANTHER" id="PTHR43227:SF11">
    <property type="entry name" value="BLL4140 PROTEIN"/>
    <property type="match status" value="1"/>
</dbReference>
<dbReference type="InterPro" id="IPR050809">
    <property type="entry name" value="UgpAE/MalFG_permease"/>
</dbReference>
<proteinExistence type="inferred from homology"/>
<dbReference type="Proteomes" id="UP001597403">
    <property type="component" value="Unassembled WGS sequence"/>
</dbReference>
<dbReference type="SUPFAM" id="SSF161098">
    <property type="entry name" value="MetI-like"/>
    <property type="match status" value="1"/>
</dbReference>
<dbReference type="InterPro" id="IPR035906">
    <property type="entry name" value="MetI-like_sf"/>
</dbReference>
<feature type="transmembrane region" description="Helical" evidence="7">
    <location>
        <begin position="129"/>
        <end position="153"/>
    </location>
</feature>
<feature type="transmembrane region" description="Helical" evidence="7">
    <location>
        <begin position="173"/>
        <end position="197"/>
    </location>
</feature>
<feature type="transmembrane region" description="Helical" evidence="7">
    <location>
        <begin position="25"/>
        <end position="52"/>
    </location>
</feature>
<keyword evidence="5 7" id="KW-1133">Transmembrane helix</keyword>
<evidence type="ECO:0000259" key="8">
    <source>
        <dbReference type="PROSITE" id="PS50928"/>
    </source>
</evidence>
<evidence type="ECO:0000256" key="3">
    <source>
        <dbReference type="ARBA" id="ARBA00022475"/>
    </source>
</evidence>
<feature type="domain" description="ABC transmembrane type-1" evidence="8">
    <location>
        <begin position="84"/>
        <end position="299"/>
    </location>
</feature>
<comment type="subcellular location">
    <subcellularLocation>
        <location evidence="1 7">Cell membrane</location>
        <topology evidence="1 7">Multi-pass membrane protein</topology>
    </subcellularLocation>
</comment>
<dbReference type="Pfam" id="PF00528">
    <property type="entry name" value="BPD_transp_1"/>
    <property type="match status" value="1"/>
</dbReference>
<feature type="transmembrane region" description="Helical" evidence="7">
    <location>
        <begin position="278"/>
        <end position="299"/>
    </location>
</feature>
<keyword evidence="10" id="KW-1185">Reference proteome</keyword>
<keyword evidence="3" id="KW-1003">Cell membrane</keyword>
<evidence type="ECO:0000256" key="7">
    <source>
        <dbReference type="RuleBase" id="RU363032"/>
    </source>
</evidence>
<evidence type="ECO:0000313" key="9">
    <source>
        <dbReference type="EMBL" id="MFD1989927.1"/>
    </source>
</evidence>
<protein>
    <submittedName>
        <fullName evidence="9">ABC transporter permease</fullName>
    </submittedName>
</protein>
<dbReference type="PROSITE" id="PS50928">
    <property type="entry name" value="ABC_TM1"/>
    <property type="match status" value="1"/>
</dbReference>
<dbReference type="EMBL" id="JBHUGF010000010">
    <property type="protein sequence ID" value="MFD1989927.1"/>
    <property type="molecule type" value="Genomic_DNA"/>
</dbReference>
<organism evidence="9 10">
    <name type="scientific">Paenibacillus nicotianae</name>
    <dbReference type="NCBI Taxonomy" id="1526551"/>
    <lineage>
        <taxon>Bacteria</taxon>
        <taxon>Bacillati</taxon>
        <taxon>Bacillota</taxon>
        <taxon>Bacilli</taxon>
        <taxon>Bacillales</taxon>
        <taxon>Paenibacillaceae</taxon>
        <taxon>Paenibacillus</taxon>
    </lineage>
</organism>
<accession>A0ABW4UQW2</accession>
<keyword evidence="4 7" id="KW-0812">Transmembrane</keyword>
<evidence type="ECO:0000256" key="6">
    <source>
        <dbReference type="ARBA" id="ARBA00023136"/>
    </source>
</evidence>
<gene>
    <name evidence="9" type="ORF">ACFSGI_08155</name>
</gene>
<reference evidence="10" key="1">
    <citation type="journal article" date="2019" name="Int. J. Syst. Evol. Microbiol.">
        <title>The Global Catalogue of Microorganisms (GCM) 10K type strain sequencing project: providing services to taxonomists for standard genome sequencing and annotation.</title>
        <authorList>
            <consortium name="The Broad Institute Genomics Platform"/>
            <consortium name="The Broad Institute Genome Sequencing Center for Infectious Disease"/>
            <person name="Wu L."/>
            <person name="Ma J."/>
        </authorList>
    </citation>
    <scope>NUCLEOTIDE SEQUENCE [LARGE SCALE GENOMIC DNA]</scope>
    <source>
        <strain evidence="10">CGMCC 1.15067</strain>
    </source>
</reference>
<dbReference type="PANTHER" id="PTHR43227">
    <property type="entry name" value="BLL4140 PROTEIN"/>
    <property type="match status" value="1"/>
</dbReference>
<keyword evidence="2 7" id="KW-0813">Transport</keyword>
<evidence type="ECO:0000256" key="2">
    <source>
        <dbReference type="ARBA" id="ARBA00022448"/>
    </source>
</evidence>